<reference evidence="3 4" key="1">
    <citation type="journal article" date="2013" name="Genome Biol.">
        <title>Genome of Acanthamoeba castellanii highlights extensive lateral gene transfer and early evolution of tyrosine kinase signaling.</title>
        <authorList>
            <person name="Clarke M."/>
            <person name="Lohan A.J."/>
            <person name="Liu B."/>
            <person name="Lagkouvardos I."/>
            <person name="Roy S."/>
            <person name="Zafar N."/>
            <person name="Bertelli C."/>
            <person name="Schilde C."/>
            <person name="Kianianmomeni A."/>
            <person name="Burglin T.R."/>
            <person name="Frech C."/>
            <person name="Turcotte B."/>
            <person name="Kopec K.O."/>
            <person name="Synnott J.M."/>
            <person name="Choo C."/>
            <person name="Paponov I."/>
            <person name="Finkler A."/>
            <person name="Soon Heng Tan C."/>
            <person name="Hutchins A.P."/>
            <person name="Weinmeier T."/>
            <person name="Rattei T."/>
            <person name="Chu J.S."/>
            <person name="Gimenez G."/>
            <person name="Irimia M."/>
            <person name="Rigden D.J."/>
            <person name="Fitzpatrick D.A."/>
            <person name="Lorenzo-Morales J."/>
            <person name="Bateman A."/>
            <person name="Chiu C.H."/>
            <person name="Tang P."/>
            <person name="Hegemann P."/>
            <person name="Fromm H."/>
            <person name="Raoult D."/>
            <person name="Greub G."/>
            <person name="Miranda-Saavedra D."/>
            <person name="Chen N."/>
            <person name="Nash P."/>
            <person name="Ginger M.L."/>
            <person name="Horn M."/>
            <person name="Schaap P."/>
            <person name="Caler L."/>
            <person name="Loftus B."/>
        </authorList>
    </citation>
    <scope>NUCLEOTIDE SEQUENCE [LARGE SCALE GENOMIC DNA]</scope>
    <source>
        <strain evidence="3 4">Neff</strain>
    </source>
</reference>
<keyword evidence="4" id="KW-1185">Reference proteome</keyword>
<feature type="compositionally biased region" description="Basic residues" evidence="1">
    <location>
        <begin position="24"/>
        <end position="35"/>
    </location>
</feature>
<sequence length="496" mass="54195">MWALRRSTTASACTTTAAAAATSSRRRLLPSRVRSRTPLSPLVRTAHRSASYTTTTPTTTTTTGSTSASTPGTPAAAAAGGGGGGGGCGVGMRGFVPQSPDAPAPASKITQEAHANRAFKKSRATGGYWVLLFGVGVGTMVTTATYIFFQWRQHEIDQRRGWLEFKELVMGTRKGGATSDDDADAGEAEVVVAVKEKGSSSSSSANTRRDEVPEKAMVPGVGRIGGKLRMLNVPLDVFPSSVEEFMSFPYPVYSIFIWTTAATLTTLFAWSRGKWMWYRRHFMGRVNFSLNTVHNGTLKFRTLFERSLYDMMFRNQAAVKIVGAAANRTVVGRPFLEIPPAENWYVLNNVLNEISSLCSIGFVQADAGMPVRWRTYIFGLTCEKEKAVWNRKLRVMLVDEELLKRVLDMPTPRFEEAHHGVRWSTLQAMARLYRKQVEEQEAAERAGTPLVPGGYLGRVELAIPYGSSTGGGGAAANSAFATSETELREEEEDSRR</sequence>
<keyword evidence="2" id="KW-0812">Transmembrane</keyword>
<proteinExistence type="predicted"/>
<feature type="region of interest" description="Disordered" evidence="1">
    <location>
        <begin position="15"/>
        <end position="83"/>
    </location>
</feature>
<dbReference type="OrthoDB" id="10266538at2759"/>
<evidence type="ECO:0000256" key="1">
    <source>
        <dbReference type="SAM" id="MobiDB-lite"/>
    </source>
</evidence>
<dbReference type="GeneID" id="14923828"/>
<dbReference type="EMBL" id="KB007869">
    <property type="protein sequence ID" value="ELR22865.1"/>
    <property type="molecule type" value="Genomic_DNA"/>
</dbReference>
<dbReference type="Proteomes" id="UP000011083">
    <property type="component" value="Unassembled WGS sequence"/>
</dbReference>
<dbReference type="AlphaFoldDB" id="L8HCE3"/>
<feature type="region of interest" description="Disordered" evidence="1">
    <location>
        <begin position="90"/>
        <end position="109"/>
    </location>
</feature>
<feature type="compositionally biased region" description="Low complexity" evidence="1">
    <location>
        <begin position="53"/>
        <end position="78"/>
    </location>
</feature>
<protein>
    <submittedName>
        <fullName evidence="3">Uncharacterized protein</fullName>
    </submittedName>
</protein>
<dbReference type="KEGG" id="acan:ACA1_396910"/>
<organism evidence="3 4">
    <name type="scientific">Acanthamoeba castellanii (strain ATCC 30010 / Neff)</name>
    <dbReference type="NCBI Taxonomy" id="1257118"/>
    <lineage>
        <taxon>Eukaryota</taxon>
        <taxon>Amoebozoa</taxon>
        <taxon>Discosea</taxon>
        <taxon>Longamoebia</taxon>
        <taxon>Centramoebida</taxon>
        <taxon>Acanthamoebidae</taxon>
        <taxon>Acanthamoeba</taxon>
    </lineage>
</organism>
<feature type="transmembrane region" description="Helical" evidence="2">
    <location>
        <begin position="127"/>
        <end position="149"/>
    </location>
</feature>
<name>L8HCE3_ACACF</name>
<evidence type="ECO:0000256" key="2">
    <source>
        <dbReference type="SAM" id="Phobius"/>
    </source>
</evidence>
<keyword evidence="2" id="KW-1133">Transmembrane helix</keyword>
<feature type="transmembrane region" description="Helical" evidence="2">
    <location>
        <begin position="250"/>
        <end position="270"/>
    </location>
</feature>
<accession>L8HCE3</accession>
<evidence type="ECO:0000313" key="4">
    <source>
        <dbReference type="Proteomes" id="UP000011083"/>
    </source>
</evidence>
<dbReference type="VEuPathDB" id="AmoebaDB:ACA1_396910"/>
<feature type="compositionally biased region" description="Acidic residues" evidence="1">
    <location>
        <begin position="487"/>
        <end position="496"/>
    </location>
</feature>
<feature type="region of interest" description="Disordered" evidence="1">
    <location>
        <begin position="468"/>
        <end position="496"/>
    </location>
</feature>
<dbReference type="RefSeq" id="XP_004351642.1">
    <property type="nucleotide sequence ID" value="XM_004351590.1"/>
</dbReference>
<keyword evidence="2" id="KW-0472">Membrane</keyword>
<gene>
    <name evidence="3" type="ORF">ACA1_396910</name>
</gene>
<feature type="compositionally biased region" description="Low complexity" evidence="1">
    <location>
        <begin position="475"/>
        <end position="484"/>
    </location>
</feature>
<evidence type="ECO:0000313" key="3">
    <source>
        <dbReference type="EMBL" id="ELR22865.1"/>
    </source>
</evidence>